<evidence type="ECO:0008006" key="3">
    <source>
        <dbReference type="Google" id="ProtNLM"/>
    </source>
</evidence>
<protein>
    <recommendedName>
        <fullName evidence="3">CobQ/CobB/MinD/ParA nucleotide binding domain-containing protein</fullName>
    </recommendedName>
</protein>
<evidence type="ECO:0000313" key="2">
    <source>
        <dbReference type="Proteomes" id="UP000217507"/>
    </source>
</evidence>
<keyword evidence="1" id="KW-0614">Plasmid</keyword>
<dbReference type="EMBL" id="AP018217">
    <property type="protein sequence ID" value="BAY72601.1"/>
    <property type="molecule type" value="Genomic_DNA"/>
</dbReference>
<organism evidence="1 2">
    <name type="scientific">Trichormus variabilis NIES-23</name>
    <dbReference type="NCBI Taxonomy" id="1973479"/>
    <lineage>
        <taxon>Bacteria</taxon>
        <taxon>Bacillati</taxon>
        <taxon>Cyanobacteriota</taxon>
        <taxon>Cyanophyceae</taxon>
        <taxon>Nostocales</taxon>
        <taxon>Nostocaceae</taxon>
        <taxon>Trichormus</taxon>
    </lineage>
</organism>
<name>A0A1Z4KU92_ANAVA</name>
<dbReference type="Proteomes" id="UP000217507">
    <property type="component" value="Plasmid Plasmid1 dna"/>
</dbReference>
<accession>A0A1Z4KU92</accession>
<gene>
    <name evidence="1" type="ORF">NIES23_54290</name>
</gene>
<reference evidence="1 2" key="1">
    <citation type="submission" date="2017-06" db="EMBL/GenBank/DDBJ databases">
        <title>Genome sequencing of cyanobaciteial culture collection at National Institute for Environmental Studies (NIES).</title>
        <authorList>
            <person name="Hirose Y."/>
            <person name="Shimura Y."/>
            <person name="Fujisawa T."/>
            <person name="Nakamura Y."/>
            <person name="Kawachi M."/>
        </authorList>
    </citation>
    <scope>NUCLEOTIDE SEQUENCE [LARGE SCALE GENOMIC DNA]</scope>
    <source>
        <strain evidence="1 2">NIES-23</strain>
        <plasmid evidence="2">Plasmid Plasmid1 dna</plasmid>
    </source>
</reference>
<dbReference type="InterPro" id="IPR027417">
    <property type="entry name" value="P-loop_NTPase"/>
</dbReference>
<geneLocation type="plasmid" evidence="1">
    <name>plasmid1</name>
</geneLocation>
<evidence type="ECO:0000313" key="1">
    <source>
        <dbReference type="EMBL" id="BAY72601.1"/>
    </source>
</evidence>
<proteinExistence type="predicted"/>
<dbReference type="Gene3D" id="3.40.50.300">
    <property type="entry name" value="P-loop containing nucleotide triphosphate hydrolases"/>
    <property type="match status" value="1"/>
</dbReference>
<dbReference type="AlphaFoldDB" id="A0A1Z4KU92"/>
<dbReference type="SUPFAM" id="SSF52540">
    <property type="entry name" value="P-loop containing nucleoside triphosphate hydrolases"/>
    <property type="match status" value="1"/>
</dbReference>
<sequence length="228" mass="26825">MIITVGDARVGKSTVIKLLLEMLMLKGKRTKVYSQDTFGVFKAYENLVPIEYFNLLNDEADQIIDELNNTRLDIIIIDMPGQYIEKIRQYIESISLFEVVVRFGWKLTFLQPISHRNNCLNYLNRIIEIASNNANYVVVKNYHFSPEFREYDKKIQKKISIIGGTEIELLLLHRNHYQMMDKLVKPYSECCHDISLILFLRSFIYQWIKKFQISVIKDNLAISYLGLD</sequence>